<proteinExistence type="predicted"/>
<dbReference type="AlphaFoldDB" id="A0A2G5SHG2"/>
<evidence type="ECO:0000313" key="4">
    <source>
        <dbReference type="Proteomes" id="UP000230233"/>
    </source>
</evidence>
<keyword evidence="2" id="KW-0472">Membrane</keyword>
<feature type="transmembrane region" description="Helical" evidence="2">
    <location>
        <begin position="78"/>
        <end position="96"/>
    </location>
</feature>
<dbReference type="EMBL" id="PDUG01000007">
    <property type="protein sequence ID" value="PIC14555.1"/>
    <property type="molecule type" value="Genomic_DNA"/>
</dbReference>
<keyword evidence="2" id="KW-0812">Transmembrane</keyword>
<keyword evidence="4" id="KW-1185">Reference proteome</keyword>
<evidence type="ECO:0000313" key="3">
    <source>
        <dbReference type="EMBL" id="PIC14555.1"/>
    </source>
</evidence>
<feature type="compositionally biased region" description="Basic and acidic residues" evidence="1">
    <location>
        <begin position="28"/>
        <end position="52"/>
    </location>
</feature>
<keyword evidence="2" id="KW-1133">Transmembrane helix</keyword>
<name>A0A2G5SHG2_9PELO</name>
<evidence type="ECO:0000256" key="2">
    <source>
        <dbReference type="SAM" id="Phobius"/>
    </source>
</evidence>
<sequence>MHKIEIDENRKRKVLEQNQKSMEYSWGFRRDKQKASKVSKSSEDVDQIRETRPNQMTSDIVETSEDVVEKSESRWSTWFKIIFLSILISFVFYAIFY</sequence>
<gene>
    <name evidence="3" type="ORF">B9Z55_026824</name>
</gene>
<dbReference type="Proteomes" id="UP000230233">
    <property type="component" value="Unassembled WGS sequence"/>
</dbReference>
<feature type="region of interest" description="Disordered" evidence="1">
    <location>
        <begin position="28"/>
        <end position="56"/>
    </location>
</feature>
<reference evidence="4" key="1">
    <citation type="submission" date="2017-10" db="EMBL/GenBank/DDBJ databases">
        <title>Rapid genome shrinkage in a self-fertile nematode reveals novel sperm competition proteins.</title>
        <authorList>
            <person name="Yin D."/>
            <person name="Schwarz E.M."/>
            <person name="Thomas C.G."/>
            <person name="Felde R.L."/>
            <person name="Korf I.F."/>
            <person name="Cutter A.D."/>
            <person name="Schartner C.M."/>
            <person name="Ralston E.J."/>
            <person name="Meyer B.J."/>
            <person name="Haag E.S."/>
        </authorList>
    </citation>
    <scope>NUCLEOTIDE SEQUENCE [LARGE SCALE GENOMIC DNA]</scope>
    <source>
        <strain evidence="4">JU1422</strain>
    </source>
</reference>
<comment type="caution">
    <text evidence="3">The sequence shown here is derived from an EMBL/GenBank/DDBJ whole genome shotgun (WGS) entry which is preliminary data.</text>
</comment>
<organism evidence="3 4">
    <name type="scientific">Caenorhabditis nigoni</name>
    <dbReference type="NCBI Taxonomy" id="1611254"/>
    <lineage>
        <taxon>Eukaryota</taxon>
        <taxon>Metazoa</taxon>
        <taxon>Ecdysozoa</taxon>
        <taxon>Nematoda</taxon>
        <taxon>Chromadorea</taxon>
        <taxon>Rhabditida</taxon>
        <taxon>Rhabditina</taxon>
        <taxon>Rhabditomorpha</taxon>
        <taxon>Rhabditoidea</taxon>
        <taxon>Rhabditidae</taxon>
        <taxon>Peloderinae</taxon>
        <taxon>Caenorhabditis</taxon>
    </lineage>
</organism>
<accession>A0A2G5SHG2</accession>
<evidence type="ECO:0000256" key="1">
    <source>
        <dbReference type="SAM" id="MobiDB-lite"/>
    </source>
</evidence>
<protein>
    <submittedName>
        <fullName evidence="3">Uncharacterized protein</fullName>
    </submittedName>
</protein>